<dbReference type="OrthoDB" id="956698at2"/>
<accession>A0A4R5K726</accession>
<dbReference type="SUPFAM" id="SSF46689">
    <property type="entry name" value="Homeodomain-like"/>
    <property type="match status" value="1"/>
</dbReference>
<dbReference type="GO" id="GO:0000976">
    <property type="term" value="F:transcription cis-regulatory region binding"/>
    <property type="evidence" value="ECO:0007669"/>
    <property type="project" value="TreeGrafter"/>
</dbReference>
<evidence type="ECO:0000256" key="2">
    <source>
        <dbReference type="ARBA" id="ARBA00023125"/>
    </source>
</evidence>
<evidence type="ECO:0000313" key="7">
    <source>
        <dbReference type="EMBL" id="TDF87707.1"/>
    </source>
</evidence>
<evidence type="ECO:0000256" key="1">
    <source>
        <dbReference type="ARBA" id="ARBA00023015"/>
    </source>
</evidence>
<dbReference type="Gene3D" id="1.10.357.10">
    <property type="entry name" value="Tetracycline Repressor, domain 2"/>
    <property type="match status" value="1"/>
</dbReference>
<dbReference type="AlphaFoldDB" id="A0A4R5K726"/>
<gene>
    <name evidence="7" type="ORF">E1809_24610</name>
</gene>
<protein>
    <submittedName>
        <fullName evidence="7">TetR family transcriptional regulator</fullName>
    </submittedName>
</protein>
<feature type="compositionally biased region" description="Polar residues" evidence="5">
    <location>
        <begin position="11"/>
        <end position="27"/>
    </location>
</feature>
<dbReference type="PANTHER" id="PTHR30055:SF238">
    <property type="entry name" value="MYCOFACTOCIN BIOSYNTHESIS TRANSCRIPTIONAL REGULATOR MFTR-RELATED"/>
    <property type="match status" value="1"/>
</dbReference>
<evidence type="ECO:0000259" key="6">
    <source>
        <dbReference type="PROSITE" id="PS50977"/>
    </source>
</evidence>
<evidence type="ECO:0000313" key="8">
    <source>
        <dbReference type="Proteomes" id="UP000295511"/>
    </source>
</evidence>
<dbReference type="PRINTS" id="PR00455">
    <property type="entry name" value="HTHTETR"/>
</dbReference>
<dbReference type="InterPro" id="IPR001647">
    <property type="entry name" value="HTH_TetR"/>
</dbReference>
<sequence>MSAEASERARPTTSCPAAINSGTTAEPTQPDARGRLAQAAFELYAEQGYERTTGAEIARRAGMHERSFFRLFSDKREVPFHGMEQVALEFASNIRQAPPEATAIQATRLAVEERCRLIQQSRAHAKLRREVVSGSADLRERDLAKHGELVDAIAAELQERGADKMASTLVAESCVMGMRIAVGAWLDGDQDTELVDVFGAAMAELATLVGG</sequence>
<dbReference type="PANTHER" id="PTHR30055">
    <property type="entry name" value="HTH-TYPE TRANSCRIPTIONAL REGULATOR RUTR"/>
    <property type="match status" value="1"/>
</dbReference>
<dbReference type="RefSeq" id="WP_133206877.1">
    <property type="nucleotide sequence ID" value="NZ_SMRU01000050.1"/>
</dbReference>
<evidence type="ECO:0000256" key="3">
    <source>
        <dbReference type="ARBA" id="ARBA00023163"/>
    </source>
</evidence>
<dbReference type="Pfam" id="PF00440">
    <property type="entry name" value="TetR_N"/>
    <property type="match status" value="1"/>
</dbReference>
<dbReference type="InterPro" id="IPR009057">
    <property type="entry name" value="Homeodomain-like_sf"/>
</dbReference>
<dbReference type="Proteomes" id="UP000295511">
    <property type="component" value="Unassembled WGS sequence"/>
</dbReference>
<dbReference type="EMBL" id="SMRU01000050">
    <property type="protein sequence ID" value="TDF87707.1"/>
    <property type="molecule type" value="Genomic_DNA"/>
</dbReference>
<dbReference type="GO" id="GO:0003700">
    <property type="term" value="F:DNA-binding transcription factor activity"/>
    <property type="evidence" value="ECO:0007669"/>
    <property type="project" value="TreeGrafter"/>
</dbReference>
<feature type="region of interest" description="Disordered" evidence="5">
    <location>
        <begin position="1"/>
        <end position="30"/>
    </location>
</feature>
<evidence type="ECO:0000256" key="5">
    <source>
        <dbReference type="SAM" id="MobiDB-lite"/>
    </source>
</evidence>
<organism evidence="7 8">
    <name type="scientific">Arthrobacter terricola</name>
    <dbReference type="NCBI Taxonomy" id="2547396"/>
    <lineage>
        <taxon>Bacteria</taxon>
        <taxon>Bacillati</taxon>
        <taxon>Actinomycetota</taxon>
        <taxon>Actinomycetes</taxon>
        <taxon>Micrococcales</taxon>
        <taxon>Micrococcaceae</taxon>
        <taxon>Arthrobacter</taxon>
    </lineage>
</organism>
<reference evidence="7 8" key="1">
    <citation type="submission" date="2019-03" db="EMBL/GenBank/DDBJ databases">
        <title>Whole genome sequence of Arthrobacter sp JH1-1.</title>
        <authorList>
            <person name="Trinh H.N."/>
        </authorList>
    </citation>
    <scope>NUCLEOTIDE SEQUENCE [LARGE SCALE GENOMIC DNA]</scope>
    <source>
        <strain evidence="7 8">JH1-1</strain>
    </source>
</reference>
<dbReference type="PROSITE" id="PS50977">
    <property type="entry name" value="HTH_TETR_2"/>
    <property type="match status" value="1"/>
</dbReference>
<keyword evidence="8" id="KW-1185">Reference proteome</keyword>
<proteinExistence type="predicted"/>
<feature type="compositionally biased region" description="Basic and acidic residues" evidence="5">
    <location>
        <begin position="1"/>
        <end position="10"/>
    </location>
</feature>
<feature type="domain" description="HTH tetR-type" evidence="6">
    <location>
        <begin position="30"/>
        <end position="90"/>
    </location>
</feature>
<keyword evidence="2 4" id="KW-0238">DNA-binding</keyword>
<keyword evidence="1" id="KW-0805">Transcription regulation</keyword>
<evidence type="ECO:0000256" key="4">
    <source>
        <dbReference type="PROSITE-ProRule" id="PRU00335"/>
    </source>
</evidence>
<feature type="DNA-binding region" description="H-T-H motif" evidence="4">
    <location>
        <begin position="53"/>
        <end position="72"/>
    </location>
</feature>
<name>A0A4R5K726_9MICC</name>
<keyword evidence="3" id="KW-0804">Transcription</keyword>
<comment type="caution">
    <text evidence="7">The sequence shown here is derived from an EMBL/GenBank/DDBJ whole genome shotgun (WGS) entry which is preliminary data.</text>
</comment>
<dbReference type="InterPro" id="IPR050109">
    <property type="entry name" value="HTH-type_TetR-like_transc_reg"/>
</dbReference>